<accession>X7F7D6</accession>
<sequence length="213" mass="23551">MTAEERHLRLYQEIRSRICLLDYPPGAKLGEEALAAEFGVSRTPVRRVLARLADEGLVAARHGVGTIVTDVDARELGQVYELRMELAQLAGWLSPLPITERVVTEAQDFVQRGAALAAAPAPRDFATLNMAFFDFGLGLCGNAALAEMSERLYYRTARIWLQTIPALDLAQEAAFFHDEMRQVATALEARDPRAAALIRRAHISMSYQRLAAA</sequence>
<dbReference type="EMBL" id="JAME01000024">
    <property type="protein sequence ID" value="ETX28001.1"/>
    <property type="molecule type" value="Genomic_DNA"/>
</dbReference>
<dbReference type="AlphaFoldDB" id="X7F7D6"/>
<evidence type="ECO:0000313" key="5">
    <source>
        <dbReference type="EMBL" id="ETX28001.1"/>
    </source>
</evidence>
<dbReference type="PANTHER" id="PTHR43537:SF5">
    <property type="entry name" value="UXU OPERON TRANSCRIPTIONAL REGULATOR"/>
    <property type="match status" value="1"/>
</dbReference>
<protein>
    <submittedName>
        <fullName evidence="5">GntR family transcriptional regulator</fullName>
    </submittedName>
</protein>
<evidence type="ECO:0000256" key="3">
    <source>
        <dbReference type="ARBA" id="ARBA00023163"/>
    </source>
</evidence>
<dbReference type="InterPro" id="IPR036388">
    <property type="entry name" value="WH-like_DNA-bd_sf"/>
</dbReference>
<dbReference type="GO" id="GO:0003700">
    <property type="term" value="F:DNA-binding transcription factor activity"/>
    <property type="evidence" value="ECO:0007669"/>
    <property type="project" value="InterPro"/>
</dbReference>
<dbReference type="InterPro" id="IPR008920">
    <property type="entry name" value="TF_FadR/GntR_C"/>
</dbReference>
<keyword evidence="3" id="KW-0804">Transcription</keyword>
<gene>
    <name evidence="5" type="ORF">RISW2_10315</name>
</gene>
<evidence type="ECO:0000256" key="2">
    <source>
        <dbReference type="ARBA" id="ARBA00023125"/>
    </source>
</evidence>
<keyword evidence="6" id="KW-1185">Reference proteome</keyword>
<dbReference type="Pfam" id="PF00392">
    <property type="entry name" value="GntR"/>
    <property type="match status" value="1"/>
</dbReference>
<dbReference type="Proteomes" id="UP000023430">
    <property type="component" value="Unassembled WGS sequence"/>
</dbReference>
<proteinExistence type="predicted"/>
<dbReference type="SMART" id="SM00895">
    <property type="entry name" value="FCD"/>
    <property type="match status" value="1"/>
</dbReference>
<keyword evidence="2" id="KW-0238">DNA-binding</keyword>
<dbReference type="Pfam" id="PF07729">
    <property type="entry name" value="FCD"/>
    <property type="match status" value="1"/>
</dbReference>
<keyword evidence="1" id="KW-0805">Transcription regulation</keyword>
<dbReference type="InterPro" id="IPR011711">
    <property type="entry name" value="GntR_C"/>
</dbReference>
<feature type="domain" description="HTH gntR-type" evidence="4">
    <location>
        <begin position="4"/>
        <end position="71"/>
    </location>
</feature>
<evidence type="ECO:0000259" key="4">
    <source>
        <dbReference type="PROSITE" id="PS50949"/>
    </source>
</evidence>
<dbReference type="PATRIC" id="fig|1449351.3.peg.3116"/>
<dbReference type="STRING" id="1449351.RISW2_10315"/>
<dbReference type="SMART" id="SM00345">
    <property type="entry name" value="HTH_GNTR"/>
    <property type="match status" value="1"/>
</dbReference>
<organism evidence="5 6">
    <name type="scientific">Roseivivax isoporae LMG 25204</name>
    <dbReference type="NCBI Taxonomy" id="1449351"/>
    <lineage>
        <taxon>Bacteria</taxon>
        <taxon>Pseudomonadati</taxon>
        <taxon>Pseudomonadota</taxon>
        <taxon>Alphaproteobacteria</taxon>
        <taxon>Rhodobacterales</taxon>
        <taxon>Roseobacteraceae</taxon>
        <taxon>Roseivivax</taxon>
    </lineage>
</organism>
<comment type="caution">
    <text evidence="5">The sequence shown here is derived from an EMBL/GenBank/DDBJ whole genome shotgun (WGS) entry which is preliminary data.</text>
</comment>
<dbReference type="InterPro" id="IPR000524">
    <property type="entry name" value="Tscrpt_reg_HTH_GntR"/>
</dbReference>
<dbReference type="eggNOG" id="COG1802">
    <property type="taxonomic scope" value="Bacteria"/>
</dbReference>
<dbReference type="PROSITE" id="PS50949">
    <property type="entry name" value="HTH_GNTR"/>
    <property type="match status" value="1"/>
</dbReference>
<dbReference type="GO" id="GO:0003677">
    <property type="term" value="F:DNA binding"/>
    <property type="evidence" value="ECO:0007669"/>
    <property type="project" value="UniProtKB-KW"/>
</dbReference>
<dbReference type="CDD" id="cd07377">
    <property type="entry name" value="WHTH_GntR"/>
    <property type="match status" value="1"/>
</dbReference>
<evidence type="ECO:0000256" key="1">
    <source>
        <dbReference type="ARBA" id="ARBA00023015"/>
    </source>
</evidence>
<dbReference type="PANTHER" id="PTHR43537">
    <property type="entry name" value="TRANSCRIPTIONAL REGULATOR, GNTR FAMILY"/>
    <property type="match status" value="1"/>
</dbReference>
<dbReference type="RefSeq" id="WP_043772881.1">
    <property type="nucleotide sequence ID" value="NZ_JAME01000024.1"/>
</dbReference>
<name>X7F7D6_9RHOB</name>
<dbReference type="Gene3D" id="1.10.10.10">
    <property type="entry name" value="Winged helix-like DNA-binding domain superfamily/Winged helix DNA-binding domain"/>
    <property type="match status" value="1"/>
</dbReference>
<evidence type="ECO:0000313" key="6">
    <source>
        <dbReference type="Proteomes" id="UP000023430"/>
    </source>
</evidence>
<dbReference type="Gene3D" id="1.20.120.530">
    <property type="entry name" value="GntR ligand-binding domain-like"/>
    <property type="match status" value="1"/>
</dbReference>
<reference evidence="5 6" key="1">
    <citation type="submission" date="2014-01" db="EMBL/GenBank/DDBJ databases">
        <title>Roseivivax isoporae LMG 25204 Genome Sequencing.</title>
        <authorList>
            <person name="Lai Q."/>
            <person name="Li G."/>
            <person name="Shao Z."/>
        </authorList>
    </citation>
    <scope>NUCLEOTIDE SEQUENCE [LARGE SCALE GENOMIC DNA]</scope>
    <source>
        <strain evidence="5 6">LMG 25204</strain>
    </source>
</reference>
<dbReference type="SUPFAM" id="SSF48008">
    <property type="entry name" value="GntR ligand-binding domain-like"/>
    <property type="match status" value="1"/>
</dbReference>
<dbReference type="PRINTS" id="PR00035">
    <property type="entry name" value="HTHGNTR"/>
</dbReference>
<dbReference type="SUPFAM" id="SSF46785">
    <property type="entry name" value="Winged helix' DNA-binding domain"/>
    <property type="match status" value="1"/>
</dbReference>
<dbReference type="InterPro" id="IPR036390">
    <property type="entry name" value="WH_DNA-bd_sf"/>
</dbReference>